<keyword evidence="2 3" id="KW-0378">Hydrolase</keyword>
<comment type="similarity">
    <text evidence="1 3">Belongs to the HAD-like hydrolase superfamily. S-2-haloalkanoic acid dehalogenase family.</text>
</comment>
<dbReference type="NCBIfam" id="TIGR01428">
    <property type="entry name" value="HAD_type_II"/>
    <property type="match status" value="1"/>
</dbReference>
<sequence>MSDPTATKLIVFDVNETLLDITTLAPLFARLFGRTGVLREWFPELILYSQALTLSGRYAPFGALAGSTLRMVGANHDVAITDDDIAELKSLITAMPAYPDVAPALTKLQSAGFTLVTLTNSAPSPSPTPLEKAGINHFFDRNFSIADLNVYKPHPKTYDMVAQAYGVEPQHMCMVACHLWDIIGAQAFGCSGAFIARPHNSTLDVPDMPQPDCIAQSLGELADQIIAAHQAT</sequence>
<dbReference type="PANTHER" id="PTHR43316:SF3">
    <property type="entry name" value="HALOACID DEHALOGENASE, TYPE II (AFU_ORTHOLOGUE AFUA_2G07750)-RELATED"/>
    <property type="match status" value="1"/>
</dbReference>
<dbReference type="AlphaFoldDB" id="A0A1I4CNW0"/>
<dbReference type="NCBIfam" id="TIGR01493">
    <property type="entry name" value="HAD-SF-IA-v2"/>
    <property type="match status" value="1"/>
</dbReference>
<evidence type="ECO:0000256" key="3">
    <source>
        <dbReference type="RuleBase" id="RU368077"/>
    </source>
</evidence>
<comment type="catalytic activity">
    <reaction evidence="3">
        <text>an (S)-2-haloacid + H2O = a (2R)-2-hydroxycarboxylate + a halide anion + H(+)</text>
        <dbReference type="Rhea" id="RHEA:11192"/>
        <dbReference type="ChEBI" id="CHEBI:15377"/>
        <dbReference type="ChEBI" id="CHEBI:15378"/>
        <dbReference type="ChEBI" id="CHEBI:16042"/>
        <dbReference type="ChEBI" id="CHEBI:58314"/>
        <dbReference type="ChEBI" id="CHEBI:137405"/>
        <dbReference type="EC" id="3.8.1.2"/>
    </reaction>
</comment>
<dbReference type="InterPro" id="IPR023198">
    <property type="entry name" value="PGP-like_dom2"/>
</dbReference>
<dbReference type="RefSeq" id="WP_090185177.1">
    <property type="nucleotide sequence ID" value="NZ_FOTF01000002.1"/>
</dbReference>
<dbReference type="SFLD" id="SFLDS00003">
    <property type="entry name" value="Haloacid_Dehalogenase"/>
    <property type="match status" value="1"/>
</dbReference>
<gene>
    <name evidence="4" type="ORF">SAMN04488004_102218</name>
</gene>
<dbReference type="STRING" id="195913.SAMN04488004_102218"/>
<dbReference type="InterPro" id="IPR051540">
    <property type="entry name" value="S-2-haloacid_dehalogenase"/>
</dbReference>
<evidence type="ECO:0000313" key="5">
    <source>
        <dbReference type="Proteomes" id="UP000199550"/>
    </source>
</evidence>
<dbReference type="GO" id="GO:0018784">
    <property type="term" value="F:(S)-2-haloacid dehalogenase activity"/>
    <property type="evidence" value="ECO:0007669"/>
    <property type="project" value="UniProtKB-UniRule"/>
</dbReference>
<dbReference type="Pfam" id="PF00702">
    <property type="entry name" value="Hydrolase"/>
    <property type="match status" value="1"/>
</dbReference>
<dbReference type="InterPro" id="IPR006328">
    <property type="entry name" value="2-HAD"/>
</dbReference>
<keyword evidence="5" id="KW-1185">Reference proteome</keyword>
<dbReference type="CDD" id="cd02588">
    <property type="entry name" value="HAD_L2-DEX"/>
    <property type="match status" value="1"/>
</dbReference>
<protein>
    <recommendedName>
        <fullName evidence="3">(S)-2-haloacid dehalogenase</fullName>
        <ecNumber evidence="3">3.8.1.2</ecNumber>
    </recommendedName>
    <alternativeName>
        <fullName evidence="3">2-haloalkanoic acid dehalogenase</fullName>
    </alternativeName>
    <alternativeName>
        <fullName evidence="3">Halocarboxylic acid halidohydrolase</fullName>
    </alternativeName>
    <alternativeName>
        <fullName evidence="3">L-2-haloacid dehalogenase</fullName>
    </alternativeName>
</protein>
<dbReference type="InterPro" id="IPR023214">
    <property type="entry name" value="HAD_sf"/>
</dbReference>
<dbReference type="EMBL" id="FOTF01000002">
    <property type="protein sequence ID" value="SFK81641.1"/>
    <property type="molecule type" value="Genomic_DNA"/>
</dbReference>
<dbReference type="Gene3D" id="3.40.50.1000">
    <property type="entry name" value="HAD superfamily/HAD-like"/>
    <property type="match status" value="1"/>
</dbReference>
<dbReference type="Proteomes" id="UP000199550">
    <property type="component" value="Unassembled WGS sequence"/>
</dbReference>
<dbReference type="Gene3D" id="1.10.150.240">
    <property type="entry name" value="Putative phosphatase, domain 2"/>
    <property type="match status" value="1"/>
</dbReference>
<dbReference type="EC" id="3.8.1.2" evidence="3"/>
<dbReference type="PRINTS" id="PR00413">
    <property type="entry name" value="HADHALOGNASE"/>
</dbReference>
<organism evidence="4 5">
    <name type="scientific">Loktanella salsilacus</name>
    <dbReference type="NCBI Taxonomy" id="195913"/>
    <lineage>
        <taxon>Bacteria</taxon>
        <taxon>Pseudomonadati</taxon>
        <taxon>Pseudomonadota</taxon>
        <taxon>Alphaproteobacteria</taxon>
        <taxon>Rhodobacterales</taxon>
        <taxon>Roseobacteraceae</taxon>
        <taxon>Loktanella</taxon>
    </lineage>
</organism>
<evidence type="ECO:0000256" key="1">
    <source>
        <dbReference type="ARBA" id="ARBA00008106"/>
    </source>
</evidence>
<reference evidence="4 5" key="1">
    <citation type="submission" date="2016-10" db="EMBL/GenBank/DDBJ databases">
        <authorList>
            <person name="de Groot N.N."/>
        </authorList>
    </citation>
    <scope>NUCLEOTIDE SEQUENCE [LARGE SCALE GENOMIC DNA]</scope>
    <source>
        <strain evidence="4 5">DSM 16199</strain>
    </source>
</reference>
<dbReference type="OrthoDB" id="7989657at2"/>
<dbReference type="InterPro" id="IPR036412">
    <property type="entry name" value="HAD-like_sf"/>
</dbReference>
<proteinExistence type="inferred from homology"/>
<dbReference type="SUPFAM" id="SSF56784">
    <property type="entry name" value="HAD-like"/>
    <property type="match status" value="1"/>
</dbReference>
<comment type="function">
    <text evidence="3">Catalyzes the hydrolytic dehalogenation of small (S)-2-haloalkanoic acids to yield the corresponding (R)-2-hydroxyalkanoic acids.</text>
</comment>
<evidence type="ECO:0000313" key="4">
    <source>
        <dbReference type="EMBL" id="SFK81641.1"/>
    </source>
</evidence>
<evidence type="ECO:0000256" key="2">
    <source>
        <dbReference type="ARBA" id="ARBA00022801"/>
    </source>
</evidence>
<dbReference type="PANTHER" id="PTHR43316">
    <property type="entry name" value="HYDROLASE, HALOACID DELAHOGENASE-RELATED"/>
    <property type="match status" value="1"/>
</dbReference>
<dbReference type="InterPro" id="IPR006439">
    <property type="entry name" value="HAD-SF_hydro_IA"/>
</dbReference>
<accession>A0A1I4CNW0</accession>
<name>A0A1I4CNW0_9RHOB</name>
<dbReference type="SFLD" id="SFLDG01129">
    <property type="entry name" value="C1.5:_HAD__Beta-PGM__Phosphata"/>
    <property type="match status" value="1"/>
</dbReference>